<feature type="active site" evidence="4">
    <location>
        <position position="245"/>
    </location>
</feature>
<dbReference type="Gene3D" id="3.40.605.10">
    <property type="entry name" value="Aldehyde Dehydrogenase, Chain A, domain 1"/>
    <property type="match status" value="1"/>
</dbReference>
<evidence type="ECO:0000313" key="8">
    <source>
        <dbReference type="Proteomes" id="UP000783871"/>
    </source>
</evidence>
<dbReference type="InterPro" id="IPR016160">
    <property type="entry name" value="Ald_DH_CS_CYS"/>
</dbReference>
<dbReference type="InterPro" id="IPR016161">
    <property type="entry name" value="Ald_DH/histidinol_DH"/>
</dbReference>
<comment type="caution">
    <text evidence="7">The sequence shown here is derived from an EMBL/GenBank/DDBJ whole genome shotgun (WGS) entry which is preliminary data.</text>
</comment>
<dbReference type="Gene3D" id="3.40.309.10">
    <property type="entry name" value="Aldehyde Dehydrogenase, Chain A, domain 2"/>
    <property type="match status" value="1"/>
</dbReference>
<accession>A0ABX0Z792</accession>
<dbReference type="PROSITE" id="PS00070">
    <property type="entry name" value="ALDEHYDE_DEHYDR_CYS"/>
    <property type="match status" value="1"/>
</dbReference>
<evidence type="ECO:0000256" key="4">
    <source>
        <dbReference type="PROSITE-ProRule" id="PRU10007"/>
    </source>
</evidence>
<evidence type="ECO:0000256" key="3">
    <source>
        <dbReference type="PIRNR" id="PIRNR036492"/>
    </source>
</evidence>
<dbReference type="InterPro" id="IPR012394">
    <property type="entry name" value="Aldehyde_DH_NAD(P)"/>
</dbReference>
<name>A0ABX0Z792_9ACTN</name>
<reference evidence="7 8" key="1">
    <citation type="submission" date="2020-03" db="EMBL/GenBank/DDBJ databases">
        <title>WGS of actinomycetes isolated from Thailand.</title>
        <authorList>
            <person name="Thawai C."/>
        </authorList>
    </citation>
    <scope>NUCLEOTIDE SEQUENCE [LARGE SCALE GENOMIC DNA]</scope>
    <source>
        <strain evidence="7 8">HSS6-12</strain>
    </source>
</reference>
<dbReference type="Pfam" id="PF00171">
    <property type="entry name" value="Aldedh"/>
    <property type="match status" value="1"/>
</dbReference>
<dbReference type="InterPro" id="IPR016162">
    <property type="entry name" value="Ald_DH_N"/>
</dbReference>
<evidence type="ECO:0000256" key="2">
    <source>
        <dbReference type="ARBA" id="ARBA00023002"/>
    </source>
</evidence>
<dbReference type="InterPro" id="IPR029510">
    <property type="entry name" value="Ald_DH_CS_GLU"/>
</dbReference>
<proteinExistence type="inferred from homology"/>
<evidence type="ECO:0000259" key="6">
    <source>
        <dbReference type="Pfam" id="PF00171"/>
    </source>
</evidence>
<dbReference type="EMBL" id="JAATEO010000013">
    <property type="protein sequence ID" value="NJP33018.1"/>
    <property type="molecule type" value="Genomic_DNA"/>
</dbReference>
<dbReference type="PIRSF" id="PIRSF036492">
    <property type="entry name" value="ALDH"/>
    <property type="match status" value="1"/>
</dbReference>
<dbReference type="RefSeq" id="WP_168001404.1">
    <property type="nucleotide sequence ID" value="NZ_JAATEO010000013.1"/>
</dbReference>
<evidence type="ECO:0000313" key="7">
    <source>
        <dbReference type="EMBL" id="NJP33018.1"/>
    </source>
</evidence>
<dbReference type="PROSITE" id="PS00687">
    <property type="entry name" value="ALDEHYDE_DEHYDR_GLU"/>
    <property type="match status" value="1"/>
</dbReference>
<dbReference type="CDD" id="cd07099">
    <property type="entry name" value="ALDH_DDALDH"/>
    <property type="match status" value="1"/>
</dbReference>
<dbReference type="Proteomes" id="UP000783871">
    <property type="component" value="Unassembled WGS sequence"/>
</dbReference>
<sequence>MTAVHVPGTPIIEDGRLVSTSPATGAEAGRFPVASVADVEATVARARAAAPWWAGLGFTGRRERLLRWRALLAKRIEELAELVHVEGGKPIADAIVEIVTAIEHVDWAARNARRVLGPRRVRSRLVLAEFSAHLEYQPHGVVGVIGPWNYPVFTPIGSVAYALAAGNSVVLKPSEYTPAVGQWLVDTFAEVVDEQPVLSAVHGLGDVGAALCRSGVDKVAFTGSTATGRKVMAACAESLTPVLIEAGGKDAMIVDADADLDAAADAAVWGALTNAGQTCIGIERVYAVEPVFDAFVDKVVQRAGRLTVGADGADIGPITMPSQLDVIRRHIDDALARGGRAVLGGAEAVQPPYVRPTVLVDVPEDSAAVREETFGPTLTINRVRDADEAVTLANALSYGLGGSVFGRRRAVAVARRLRSGMASVNSALTFAGMSTLPFGGVGDSGFGRIHGEDGLREFARAKAITRRRARSLLPAMTFDRTDADVARLVKVVRMMYGR</sequence>
<dbReference type="PANTHER" id="PTHR11699">
    <property type="entry name" value="ALDEHYDE DEHYDROGENASE-RELATED"/>
    <property type="match status" value="1"/>
</dbReference>
<keyword evidence="8" id="KW-1185">Reference proteome</keyword>
<dbReference type="InterPro" id="IPR016163">
    <property type="entry name" value="Ald_DH_C"/>
</dbReference>
<dbReference type="InterPro" id="IPR015590">
    <property type="entry name" value="Aldehyde_DH_dom"/>
</dbReference>
<evidence type="ECO:0000256" key="1">
    <source>
        <dbReference type="ARBA" id="ARBA00009986"/>
    </source>
</evidence>
<evidence type="ECO:0000256" key="5">
    <source>
        <dbReference type="RuleBase" id="RU003345"/>
    </source>
</evidence>
<dbReference type="SUPFAM" id="SSF53720">
    <property type="entry name" value="ALDH-like"/>
    <property type="match status" value="1"/>
</dbReference>
<gene>
    <name evidence="7" type="ORF">HCJ94_13720</name>
</gene>
<feature type="domain" description="Aldehyde dehydrogenase" evidence="6">
    <location>
        <begin position="17"/>
        <end position="464"/>
    </location>
</feature>
<keyword evidence="2 3" id="KW-0560">Oxidoreductase</keyword>
<protein>
    <recommendedName>
        <fullName evidence="3">Aldehyde dehydrogenase</fullName>
    </recommendedName>
</protein>
<organism evidence="7 8">
    <name type="scientific">Micromonospora thermarum</name>
    <dbReference type="NCBI Taxonomy" id="2720024"/>
    <lineage>
        <taxon>Bacteria</taxon>
        <taxon>Bacillati</taxon>
        <taxon>Actinomycetota</taxon>
        <taxon>Actinomycetes</taxon>
        <taxon>Micromonosporales</taxon>
        <taxon>Micromonosporaceae</taxon>
        <taxon>Micromonospora</taxon>
    </lineage>
</organism>
<comment type="similarity">
    <text evidence="1 3 5">Belongs to the aldehyde dehydrogenase family.</text>
</comment>